<proteinExistence type="predicted"/>
<dbReference type="EMBL" id="JAODUP010000024">
    <property type="protein sequence ID" value="KAK2167776.1"/>
    <property type="molecule type" value="Genomic_DNA"/>
</dbReference>
<protein>
    <submittedName>
        <fullName evidence="1">Uncharacterized protein</fullName>
    </submittedName>
</protein>
<gene>
    <name evidence="1" type="ORF">LSH36_24g07033</name>
</gene>
<dbReference type="AlphaFoldDB" id="A0AAD9KAG6"/>
<evidence type="ECO:0000313" key="1">
    <source>
        <dbReference type="EMBL" id="KAK2167776.1"/>
    </source>
</evidence>
<sequence>MVCKTHTDHTGKLLGIACISKSRPSHIYLFRSKHNVTAREQEDEVGCHSSNLLGLTMSNLHTRYENGPAIYDSIPLDHIMPPCTCIHNNEETDRKEINMCCSGFI</sequence>
<keyword evidence="2" id="KW-1185">Reference proteome</keyword>
<name>A0AAD9KAG6_9ANNE</name>
<evidence type="ECO:0000313" key="2">
    <source>
        <dbReference type="Proteomes" id="UP001208570"/>
    </source>
</evidence>
<dbReference type="Proteomes" id="UP001208570">
    <property type="component" value="Unassembled WGS sequence"/>
</dbReference>
<comment type="caution">
    <text evidence="1">The sequence shown here is derived from an EMBL/GenBank/DDBJ whole genome shotgun (WGS) entry which is preliminary data.</text>
</comment>
<organism evidence="1 2">
    <name type="scientific">Paralvinella palmiformis</name>
    <dbReference type="NCBI Taxonomy" id="53620"/>
    <lineage>
        <taxon>Eukaryota</taxon>
        <taxon>Metazoa</taxon>
        <taxon>Spiralia</taxon>
        <taxon>Lophotrochozoa</taxon>
        <taxon>Annelida</taxon>
        <taxon>Polychaeta</taxon>
        <taxon>Sedentaria</taxon>
        <taxon>Canalipalpata</taxon>
        <taxon>Terebellida</taxon>
        <taxon>Terebelliformia</taxon>
        <taxon>Alvinellidae</taxon>
        <taxon>Paralvinella</taxon>
    </lineage>
</organism>
<reference evidence="1" key="1">
    <citation type="journal article" date="2023" name="Mol. Biol. Evol.">
        <title>Third-Generation Sequencing Reveals the Adaptive Role of the Epigenome in Three Deep-Sea Polychaetes.</title>
        <authorList>
            <person name="Perez M."/>
            <person name="Aroh O."/>
            <person name="Sun Y."/>
            <person name="Lan Y."/>
            <person name="Juniper S.K."/>
            <person name="Young C.R."/>
            <person name="Angers B."/>
            <person name="Qian P.Y."/>
        </authorList>
    </citation>
    <scope>NUCLEOTIDE SEQUENCE</scope>
    <source>
        <strain evidence="1">P08H-3</strain>
    </source>
</reference>
<accession>A0AAD9KAG6</accession>